<evidence type="ECO:0000313" key="2">
    <source>
        <dbReference type="Proteomes" id="UP000030686"/>
    </source>
</evidence>
<keyword evidence="2" id="KW-1185">Reference proteome</keyword>
<dbReference type="Proteomes" id="UP000030686">
    <property type="component" value="Unassembled WGS sequence"/>
</dbReference>
<gene>
    <name evidence="1" type="ORF">PROQFM164_S01g001727</name>
</gene>
<organism evidence="1 2">
    <name type="scientific">Penicillium roqueforti (strain FM164)</name>
    <dbReference type="NCBI Taxonomy" id="1365484"/>
    <lineage>
        <taxon>Eukaryota</taxon>
        <taxon>Fungi</taxon>
        <taxon>Dikarya</taxon>
        <taxon>Ascomycota</taxon>
        <taxon>Pezizomycotina</taxon>
        <taxon>Eurotiomycetes</taxon>
        <taxon>Eurotiomycetidae</taxon>
        <taxon>Eurotiales</taxon>
        <taxon>Aspergillaceae</taxon>
        <taxon>Penicillium</taxon>
    </lineage>
</organism>
<evidence type="ECO:0000313" key="1">
    <source>
        <dbReference type="EMBL" id="CDM27916.1"/>
    </source>
</evidence>
<protein>
    <submittedName>
        <fullName evidence="1">Uncharacterized protein</fullName>
    </submittedName>
</protein>
<dbReference type="OrthoDB" id="4313807at2759"/>
<dbReference type="OMA" id="VFREWRR"/>
<name>W6PVV9_PENRF</name>
<accession>W6PVV9</accession>
<proteinExistence type="predicted"/>
<sequence length="242" mass="28248">MCHSIVWYYALCQHQDPAATRLIMCRRAFIVGYECAEAQNTFFFSIIGNCAQCRLNQLLLRHSVFRDWRREDVLSALNGAFQYSDEDGWNIDDSDADELDMETWIPQSPSLTTRTFAERAENRETNVSFHEGPVRTPTIVYQSSPHLSCVALVEYADDYADDEDVEDEPLQEPQPQTSRRWRSLIPRPTRLVRNEQNVTYMAFSTDDDMLDTEPFLGTPKPKKYHRTWRSWIPLPVKKLSEQ</sequence>
<reference evidence="1" key="1">
    <citation type="journal article" date="2014" name="Nat. Commun.">
        <title>Multiple recent horizontal transfers of a large genomic region in cheese making fungi.</title>
        <authorList>
            <person name="Cheeseman K."/>
            <person name="Ropars J."/>
            <person name="Renault P."/>
            <person name="Dupont J."/>
            <person name="Gouzy J."/>
            <person name="Branca A."/>
            <person name="Abraham A.L."/>
            <person name="Ceppi M."/>
            <person name="Conseiller E."/>
            <person name="Debuchy R."/>
            <person name="Malagnac F."/>
            <person name="Goarin A."/>
            <person name="Silar P."/>
            <person name="Lacoste S."/>
            <person name="Sallet E."/>
            <person name="Bensimon A."/>
            <person name="Giraud T."/>
            <person name="Brygoo Y."/>
        </authorList>
    </citation>
    <scope>NUCLEOTIDE SEQUENCE [LARGE SCALE GENOMIC DNA]</scope>
    <source>
        <strain evidence="1">FM164</strain>
    </source>
</reference>
<dbReference type="AlphaFoldDB" id="W6PVV9"/>
<dbReference type="EMBL" id="HG792015">
    <property type="protein sequence ID" value="CDM27916.1"/>
    <property type="molecule type" value="Genomic_DNA"/>
</dbReference>